<comment type="caution">
    <text evidence="1">The sequence shown here is derived from an EMBL/GenBank/DDBJ whole genome shotgun (WGS) entry which is preliminary data.</text>
</comment>
<evidence type="ECO:0000313" key="2">
    <source>
        <dbReference type="Proteomes" id="UP001295684"/>
    </source>
</evidence>
<accession>A0AAD1UJ07</accession>
<dbReference type="AlphaFoldDB" id="A0AAD1UJ07"/>
<dbReference type="Proteomes" id="UP001295684">
    <property type="component" value="Unassembled WGS sequence"/>
</dbReference>
<organism evidence="1 2">
    <name type="scientific">Euplotes crassus</name>
    <dbReference type="NCBI Taxonomy" id="5936"/>
    <lineage>
        <taxon>Eukaryota</taxon>
        <taxon>Sar</taxon>
        <taxon>Alveolata</taxon>
        <taxon>Ciliophora</taxon>
        <taxon>Intramacronucleata</taxon>
        <taxon>Spirotrichea</taxon>
        <taxon>Hypotrichia</taxon>
        <taxon>Euplotida</taxon>
        <taxon>Euplotidae</taxon>
        <taxon>Moneuplotes</taxon>
    </lineage>
</organism>
<proteinExistence type="predicted"/>
<sequence length="317" mass="36404">MIDSKIKKFRKTINHMFKNKPNACINGDTFDATHLQRIICRPYTASTHPGTPFQKVRKKLVEINSKPFVDLTPKLTLDIHDLPDYKTVKKGDCSKKDANNPQKNRNAIDYEFTKYNQFLQNFDEHKSIDSTKRAQNSPDFYLKSQDIHQRSNDGVANLEDNEARSLNVPKSISKSTIHAPVRCKNNRKVLVTPKKSFKTKDKIREAQDDKKLSACFRSVSRDTPCSILKDKSNDLLTKNARITGFQDIQEYKNLIMSNKMTSCKNNMIRRGIVKQLDQLQESNKVIKEIRKISLQGKTSSATLQKKISIKNTKKANN</sequence>
<dbReference type="EMBL" id="CAMPGE010011483">
    <property type="protein sequence ID" value="CAI2370313.1"/>
    <property type="molecule type" value="Genomic_DNA"/>
</dbReference>
<reference evidence="1" key="1">
    <citation type="submission" date="2023-07" db="EMBL/GenBank/DDBJ databases">
        <authorList>
            <consortium name="AG Swart"/>
            <person name="Singh M."/>
            <person name="Singh A."/>
            <person name="Seah K."/>
            <person name="Emmerich C."/>
        </authorList>
    </citation>
    <scope>NUCLEOTIDE SEQUENCE</scope>
    <source>
        <strain evidence="1">DP1</strain>
    </source>
</reference>
<evidence type="ECO:0000313" key="1">
    <source>
        <dbReference type="EMBL" id="CAI2370313.1"/>
    </source>
</evidence>
<name>A0AAD1UJ07_EUPCR</name>
<protein>
    <submittedName>
        <fullName evidence="1">Uncharacterized protein</fullName>
    </submittedName>
</protein>
<gene>
    <name evidence="1" type="ORF">ECRASSUSDP1_LOCUS11624</name>
</gene>
<keyword evidence="2" id="KW-1185">Reference proteome</keyword>